<comment type="caution">
    <text evidence="1">The sequence shown here is derived from an EMBL/GenBank/DDBJ whole genome shotgun (WGS) entry which is preliminary data.</text>
</comment>
<organism evidence="1 2">
    <name type="scientific">Fictibacillus phosphorivorans</name>
    <dbReference type="NCBI Taxonomy" id="1221500"/>
    <lineage>
        <taxon>Bacteria</taxon>
        <taxon>Bacillati</taxon>
        <taxon>Bacillota</taxon>
        <taxon>Bacilli</taxon>
        <taxon>Bacillales</taxon>
        <taxon>Fictibacillaceae</taxon>
        <taxon>Fictibacillus</taxon>
    </lineage>
</organism>
<sequence>MPRMKDILTKEEDQKVNELFIELLDAHSKKEAKLIKKEIDEIYETAKERYFSSLKGNKEQSSTKEKFFKYTLPKIRLKESQPQEIRAVLA</sequence>
<keyword evidence="2" id="KW-1185">Reference proteome</keyword>
<evidence type="ECO:0000313" key="2">
    <source>
        <dbReference type="Proteomes" id="UP000076567"/>
    </source>
</evidence>
<dbReference type="RefSeq" id="WP_066238422.1">
    <property type="nucleotide sequence ID" value="NZ_LRFC01000006.1"/>
</dbReference>
<protein>
    <submittedName>
        <fullName evidence="1">Uncharacterized protein</fullName>
    </submittedName>
</protein>
<dbReference type="OrthoDB" id="2980577at2"/>
<dbReference type="Proteomes" id="UP000076567">
    <property type="component" value="Unassembled WGS sequence"/>
</dbReference>
<proteinExistence type="predicted"/>
<gene>
    <name evidence="1" type="ORF">AWM68_17525</name>
</gene>
<reference evidence="2" key="1">
    <citation type="submission" date="2016-01" db="EMBL/GenBank/DDBJ databases">
        <title>Draft genome of Chromobacterium sp. F49.</title>
        <authorList>
            <person name="Hong K.W."/>
        </authorList>
    </citation>
    <scope>NUCLEOTIDE SEQUENCE [LARGE SCALE GENOMIC DNA]</scope>
    <source>
        <strain evidence="2">P7IIIA</strain>
    </source>
</reference>
<evidence type="ECO:0000313" key="1">
    <source>
        <dbReference type="EMBL" id="KZE67973.1"/>
    </source>
</evidence>
<name>A0A165NWN2_9BACL</name>
<accession>A0A165NWN2</accession>
<dbReference type="EMBL" id="LRFC01000006">
    <property type="protein sequence ID" value="KZE67973.1"/>
    <property type="molecule type" value="Genomic_DNA"/>
</dbReference>
<dbReference type="AlphaFoldDB" id="A0A165NWN2"/>